<evidence type="ECO:0000256" key="2">
    <source>
        <dbReference type="ARBA" id="ARBA00005979"/>
    </source>
</evidence>
<proteinExistence type="inferred from homology"/>
<organism evidence="5 6">
    <name type="scientific">Spongiibacter nanhainus</name>
    <dbReference type="NCBI Taxonomy" id="2794344"/>
    <lineage>
        <taxon>Bacteria</taxon>
        <taxon>Pseudomonadati</taxon>
        <taxon>Pseudomonadota</taxon>
        <taxon>Gammaproteobacteria</taxon>
        <taxon>Cellvibrionales</taxon>
        <taxon>Spongiibacteraceae</taxon>
        <taxon>Spongiibacter</taxon>
    </lineage>
</organism>
<feature type="domain" description="NADH:flavin oxidoreductase/NADH oxidase N-terminal" evidence="4">
    <location>
        <begin position="2"/>
        <end position="327"/>
    </location>
</feature>
<dbReference type="Pfam" id="PF00724">
    <property type="entry name" value="Oxidored_FMN"/>
    <property type="match status" value="1"/>
</dbReference>
<dbReference type="RefSeq" id="WP_198570047.1">
    <property type="nucleotide sequence ID" value="NZ_CP066167.1"/>
</dbReference>
<dbReference type="AlphaFoldDB" id="A0A7T4R174"/>
<dbReference type="GO" id="GO:0005829">
    <property type="term" value="C:cytosol"/>
    <property type="evidence" value="ECO:0007669"/>
    <property type="project" value="UniProtKB-ARBA"/>
</dbReference>
<dbReference type="InterPro" id="IPR001155">
    <property type="entry name" value="OxRdtase_FMN_N"/>
</dbReference>
<name>A0A7T4R174_9GAMM</name>
<dbReference type="InterPro" id="IPR013785">
    <property type="entry name" value="Aldolase_TIM"/>
</dbReference>
<evidence type="ECO:0000256" key="3">
    <source>
        <dbReference type="ARBA" id="ARBA00023002"/>
    </source>
</evidence>
<protein>
    <submittedName>
        <fullName evidence="5">Alkene reductase</fullName>
    </submittedName>
</protein>
<keyword evidence="3" id="KW-0560">Oxidoreductase</keyword>
<comment type="similarity">
    <text evidence="2">Belongs to the NADH:flavin oxidoreductase/NADH oxidase family.</text>
</comment>
<dbReference type="FunFam" id="3.20.20.70:FF:000059">
    <property type="entry name" value="N-ethylmaleimide reductase, FMN-linked"/>
    <property type="match status" value="1"/>
</dbReference>
<evidence type="ECO:0000259" key="4">
    <source>
        <dbReference type="Pfam" id="PF00724"/>
    </source>
</evidence>
<dbReference type="SUPFAM" id="SSF51395">
    <property type="entry name" value="FMN-linked oxidoreductases"/>
    <property type="match status" value="1"/>
</dbReference>
<evidence type="ECO:0000256" key="1">
    <source>
        <dbReference type="ARBA" id="ARBA00001917"/>
    </source>
</evidence>
<dbReference type="Proteomes" id="UP000596063">
    <property type="component" value="Chromosome"/>
</dbReference>
<dbReference type="InterPro" id="IPR045247">
    <property type="entry name" value="Oye-like"/>
</dbReference>
<comment type="cofactor">
    <cofactor evidence="1">
        <name>FMN</name>
        <dbReference type="ChEBI" id="CHEBI:58210"/>
    </cofactor>
</comment>
<dbReference type="Gene3D" id="3.20.20.70">
    <property type="entry name" value="Aldolase class I"/>
    <property type="match status" value="1"/>
</dbReference>
<dbReference type="EMBL" id="CP066167">
    <property type="protein sequence ID" value="QQD18556.1"/>
    <property type="molecule type" value="Genomic_DNA"/>
</dbReference>
<evidence type="ECO:0000313" key="6">
    <source>
        <dbReference type="Proteomes" id="UP000596063"/>
    </source>
</evidence>
<accession>A0A7T4R174</accession>
<dbReference type="GO" id="GO:0016628">
    <property type="term" value="F:oxidoreductase activity, acting on the CH-CH group of donors, NAD or NADP as acceptor"/>
    <property type="evidence" value="ECO:0007669"/>
    <property type="project" value="UniProtKB-ARBA"/>
</dbReference>
<dbReference type="CDD" id="cd02933">
    <property type="entry name" value="OYE_like_FMN"/>
    <property type="match status" value="1"/>
</dbReference>
<gene>
    <name evidence="5" type="ORF">I6N98_01380</name>
</gene>
<dbReference type="GO" id="GO:0010181">
    <property type="term" value="F:FMN binding"/>
    <property type="evidence" value="ECO:0007669"/>
    <property type="project" value="InterPro"/>
</dbReference>
<sequence length="348" mass="38278">MKLFEEGKLGDIAIENRIVMAPMTRSRADDESDCPNQLMVDYYTQRSSAGMIITEGTHPSADGKGYCRTPGIYTEAQVAAWEKVTRSVHDAGGKIVLQLMHCGRIGHPYNKKIDARILAPSAITAQGEIYTEQGMMAYPKPEAMSHADIVSTVNDYKKATENAFSAGFDGVELHCASGYLPAQFLSTGTNTRSDSYGGSLDNRLRFVSEVLEALMSVRGSGRVGLRICPGNTFNDLHDDDPTETFRALLRRINDFNLAYLHVIDLPAIGLHNRKLAQSNYSGKIILNDSFDCESASAALDDSQIAAIAFGRPFIANPDLPDRFLNGAPLREFDKRTLYTPGKRGYTDY</sequence>
<dbReference type="PANTHER" id="PTHR22893:SF91">
    <property type="entry name" value="NADPH DEHYDROGENASE 2-RELATED"/>
    <property type="match status" value="1"/>
</dbReference>
<dbReference type="PANTHER" id="PTHR22893">
    <property type="entry name" value="NADH OXIDOREDUCTASE-RELATED"/>
    <property type="match status" value="1"/>
</dbReference>
<dbReference type="KEGG" id="snan:I6N98_01380"/>
<evidence type="ECO:0000313" key="5">
    <source>
        <dbReference type="EMBL" id="QQD18556.1"/>
    </source>
</evidence>
<reference evidence="5 6" key="1">
    <citation type="submission" date="2020-12" db="EMBL/GenBank/DDBJ databases">
        <authorList>
            <person name="Shan Y."/>
        </authorList>
    </citation>
    <scope>NUCLEOTIDE SEQUENCE [LARGE SCALE GENOMIC DNA]</scope>
    <source>
        <strain evidence="6">csc3.9</strain>
    </source>
</reference>
<keyword evidence="6" id="KW-1185">Reference proteome</keyword>